<reference evidence="5 6" key="1">
    <citation type="submission" date="2016-07" db="EMBL/GenBank/DDBJ databases">
        <title>Pervasive Adenine N6-methylation of Active Genes in Fungi.</title>
        <authorList>
            <consortium name="DOE Joint Genome Institute"/>
            <person name="Mondo S.J."/>
            <person name="Dannebaum R.O."/>
            <person name="Kuo R.C."/>
            <person name="Labutti K."/>
            <person name="Haridas S."/>
            <person name="Kuo A."/>
            <person name="Salamov A."/>
            <person name="Ahrendt S.R."/>
            <person name="Lipzen A."/>
            <person name="Sullivan W."/>
            <person name="Andreopoulos W.B."/>
            <person name="Clum A."/>
            <person name="Lindquist E."/>
            <person name="Daum C."/>
            <person name="Ramamoorthy G.K."/>
            <person name="Gryganskyi A."/>
            <person name="Culley D."/>
            <person name="Magnuson J.K."/>
            <person name="James T.Y."/>
            <person name="O'Malley M.A."/>
            <person name="Stajich J.E."/>
            <person name="Spatafora J.W."/>
            <person name="Visel A."/>
            <person name="Grigoriev I.V."/>
        </authorList>
    </citation>
    <scope>NUCLEOTIDE SEQUENCE [LARGE SCALE GENOMIC DNA]</scope>
    <source>
        <strain evidence="5 6">CBS 115471</strain>
    </source>
</reference>
<feature type="compositionally biased region" description="Pro residues" evidence="3">
    <location>
        <begin position="329"/>
        <end position="341"/>
    </location>
</feature>
<evidence type="ECO:0000313" key="6">
    <source>
        <dbReference type="Proteomes" id="UP000193144"/>
    </source>
</evidence>
<name>A0A1Y2A1F7_9PLEO</name>
<feature type="compositionally biased region" description="Pro residues" evidence="3">
    <location>
        <begin position="467"/>
        <end position="478"/>
    </location>
</feature>
<proteinExistence type="predicted"/>
<protein>
    <recommendedName>
        <fullName evidence="4">SH3 domain-containing protein</fullName>
    </recommendedName>
</protein>
<dbReference type="InterPro" id="IPR001452">
    <property type="entry name" value="SH3_domain"/>
</dbReference>
<dbReference type="OrthoDB" id="1394818at2759"/>
<dbReference type="PROSITE" id="PS50002">
    <property type="entry name" value="SH3"/>
    <property type="match status" value="1"/>
</dbReference>
<dbReference type="STRING" id="1231657.A0A1Y2A1F7"/>
<feature type="compositionally biased region" description="Basic and acidic residues" evidence="3">
    <location>
        <begin position="226"/>
        <end position="258"/>
    </location>
</feature>
<feature type="compositionally biased region" description="Basic and acidic residues" evidence="3">
    <location>
        <begin position="395"/>
        <end position="406"/>
    </location>
</feature>
<dbReference type="AlphaFoldDB" id="A0A1Y2A1F7"/>
<comment type="caution">
    <text evidence="5">The sequence shown here is derived from an EMBL/GenBank/DDBJ whole genome shotgun (WGS) entry which is preliminary data.</text>
</comment>
<dbReference type="SUPFAM" id="SSF50044">
    <property type="entry name" value="SH3-domain"/>
    <property type="match status" value="1"/>
</dbReference>
<evidence type="ECO:0000259" key="4">
    <source>
        <dbReference type="PROSITE" id="PS50002"/>
    </source>
</evidence>
<keyword evidence="1 2" id="KW-0728">SH3 domain</keyword>
<feature type="compositionally biased region" description="Polar residues" evidence="3">
    <location>
        <begin position="422"/>
        <end position="432"/>
    </location>
</feature>
<dbReference type="InterPro" id="IPR031348">
    <property type="entry name" value="PigL_N"/>
</dbReference>
<organism evidence="5 6">
    <name type="scientific">Clohesyomyces aquaticus</name>
    <dbReference type="NCBI Taxonomy" id="1231657"/>
    <lineage>
        <taxon>Eukaryota</taxon>
        <taxon>Fungi</taxon>
        <taxon>Dikarya</taxon>
        <taxon>Ascomycota</taxon>
        <taxon>Pezizomycotina</taxon>
        <taxon>Dothideomycetes</taxon>
        <taxon>Pleosporomycetidae</taxon>
        <taxon>Pleosporales</taxon>
        <taxon>Lindgomycetaceae</taxon>
        <taxon>Clohesyomyces</taxon>
    </lineage>
</organism>
<dbReference type="InterPro" id="IPR036028">
    <property type="entry name" value="SH3-like_dom_sf"/>
</dbReference>
<accession>A0A1Y2A1F7</accession>
<dbReference type="Pfam" id="PF17111">
    <property type="entry name" value="PigL_N"/>
    <property type="match status" value="1"/>
</dbReference>
<dbReference type="Proteomes" id="UP000193144">
    <property type="component" value="Unassembled WGS sequence"/>
</dbReference>
<feature type="compositionally biased region" description="Basic and acidic residues" evidence="3">
    <location>
        <begin position="435"/>
        <end position="444"/>
    </location>
</feature>
<feature type="region of interest" description="Disordered" evidence="3">
    <location>
        <begin position="300"/>
        <end position="518"/>
    </location>
</feature>
<feature type="region of interest" description="Disordered" evidence="3">
    <location>
        <begin position="226"/>
        <end position="267"/>
    </location>
</feature>
<evidence type="ECO:0000256" key="1">
    <source>
        <dbReference type="ARBA" id="ARBA00022443"/>
    </source>
</evidence>
<feature type="domain" description="SH3" evidence="4">
    <location>
        <begin position="517"/>
        <end position="595"/>
    </location>
</feature>
<gene>
    <name evidence="5" type="ORF">BCR34DRAFT_154544</name>
</gene>
<evidence type="ECO:0000256" key="3">
    <source>
        <dbReference type="SAM" id="MobiDB-lite"/>
    </source>
</evidence>
<dbReference type="EMBL" id="MCFA01000022">
    <property type="protein sequence ID" value="ORY15865.1"/>
    <property type="molecule type" value="Genomic_DNA"/>
</dbReference>
<evidence type="ECO:0000313" key="5">
    <source>
        <dbReference type="EMBL" id="ORY15865.1"/>
    </source>
</evidence>
<feature type="compositionally biased region" description="Pro residues" evidence="3">
    <location>
        <begin position="502"/>
        <end position="517"/>
    </location>
</feature>
<sequence>MPRARIEIQPCCTSELHSYDRGYCGLQAISNGNMSGLEVVASIAGVASAAIKLSVTLNDIADDLGSAGRDVRYISNEMASFSQVLRLVHSSLEDSHKVEGSTVVRSALETLPQLLEQCGLVYLEANGLMSSLKPSAGRDSSLPFMKRVRFIFQKSRINVLRSLLDSSKSTLNLLLVTLNIEMAKTRSPNRELMDQLQSERKAFIRVVASQSRALDEALKEVDKAKKEASKLKGKADKEKQKEKEKESEKQKPEDRSKTDSMPPLGMLQAPSVTSLVYTPPQIDKAPQNSIVTLALSLEAPAPKQNGTPVPPTAPYPAAEPYGQGENFYSPPPPYPGPPPTFKTPDDQPQADSHRPNPSKRVFSDPGPTKPTNENLHAGSATRERSRSPYGFSRVPKHDPPEVERKRTPYSSQPPPPEPFYNSAEQQYGQTSPEPEAGRKAEPTEKSGPPFPPEQKEKEAYTYKAYKPPNPEPNAPKSPPTGQKHAPYGGGPGSTTDEHIPPRTAPPNPKSPPPPPPTLGVTYVAIAPYTSREVGHLTLASFDTLVDVVSHILEEEVLPYPTASDASPKHYWQGSLHHRRGPRGLFPHEIVRPINDEALAARIKESWFAKSAHLIADMSGRVWVGPEWTFVEPLRRRTKWWAEEF</sequence>
<keyword evidence="6" id="KW-1185">Reference proteome</keyword>
<evidence type="ECO:0000256" key="2">
    <source>
        <dbReference type="PROSITE-ProRule" id="PRU00192"/>
    </source>
</evidence>
<dbReference type="PRINTS" id="PR01217">
    <property type="entry name" value="PRICHEXTENSN"/>
</dbReference>